<dbReference type="InterPro" id="IPR011008">
    <property type="entry name" value="Dimeric_a/b-barrel"/>
</dbReference>
<dbReference type="SUPFAM" id="SSF54909">
    <property type="entry name" value="Dimeric alpha+beta barrel"/>
    <property type="match status" value="1"/>
</dbReference>
<evidence type="ECO:0000313" key="4">
    <source>
        <dbReference type="EMBL" id="SFI26918.1"/>
    </source>
</evidence>
<keyword evidence="4" id="KW-0560">Oxidoreductase</keyword>
<dbReference type="PANTHER" id="PTHR33178:SF10">
    <property type="entry name" value="STRESS-RESPONSE A_B BARREL DOMAIN-CONTAINING PROTEIN"/>
    <property type="match status" value="1"/>
</dbReference>
<evidence type="ECO:0000259" key="3">
    <source>
        <dbReference type="PROSITE" id="PS51502"/>
    </source>
</evidence>
<organism evidence="4 5">
    <name type="scientific">Planctomicrobium piriforme</name>
    <dbReference type="NCBI Taxonomy" id="1576369"/>
    <lineage>
        <taxon>Bacteria</taxon>
        <taxon>Pseudomonadati</taxon>
        <taxon>Planctomycetota</taxon>
        <taxon>Planctomycetia</taxon>
        <taxon>Planctomycetales</taxon>
        <taxon>Planctomycetaceae</taxon>
        <taxon>Planctomicrobium</taxon>
    </lineage>
</organism>
<dbReference type="PROSITE" id="PS51502">
    <property type="entry name" value="S_R_A_B_BARREL"/>
    <property type="match status" value="1"/>
</dbReference>
<dbReference type="OrthoDB" id="9808130at2"/>
<keyword evidence="4" id="KW-0503">Monooxygenase</keyword>
<reference evidence="5" key="1">
    <citation type="submission" date="2016-10" db="EMBL/GenBank/DDBJ databases">
        <authorList>
            <person name="Varghese N."/>
            <person name="Submissions S."/>
        </authorList>
    </citation>
    <scope>NUCLEOTIDE SEQUENCE [LARGE SCALE GENOMIC DNA]</scope>
    <source>
        <strain evidence="5">DSM 26348</strain>
    </source>
</reference>
<evidence type="ECO:0000256" key="2">
    <source>
        <dbReference type="SAM" id="SignalP"/>
    </source>
</evidence>
<evidence type="ECO:0000313" key="5">
    <source>
        <dbReference type="Proteomes" id="UP000199518"/>
    </source>
</evidence>
<dbReference type="GO" id="GO:0004497">
    <property type="term" value="F:monooxygenase activity"/>
    <property type="evidence" value="ECO:0007669"/>
    <property type="project" value="UniProtKB-KW"/>
</dbReference>
<dbReference type="Gene3D" id="3.30.70.100">
    <property type="match status" value="1"/>
</dbReference>
<dbReference type="AlphaFoldDB" id="A0A1I3GTS6"/>
<sequence length="132" mass="14659">MKTIALFCVGMALLLFSALLVNSSMADKKKDALLRHVVLFKFKPEATPEQIAALVEAFEKLPGQISEIRDFEWGTDVSPEGLSKGFTHCFFVTFASEAARDAYLPHPAHQAFVAQLKPILEDVTVVDYWTGK</sequence>
<dbReference type="InterPro" id="IPR013097">
    <property type="entry name" value="Dabb"/>
</dbReference>
<dbReference type="InterPro" id="IPR044662">
    <property type="entry name" value="HS1/DABB1-like"/>
</dbReference>
<dbReference type="PANTHER" id="PTHR33178">
    <property type="match status" value="1"/>
</dbReference>
<dbReference type="Proteomes" id="UP000199518">
    <property type="component" value="Unassembled WGS sequence"/>
</dbReference>
<dbReference type="SMART" id="SM00886">
    <property type="entry name" value="Dabb"/>
    <property type="match status" value="1"/>
</dbReference>
<dbReference type="EMBL" id="FOQD01000007">
    <property type="protein sequence ID" value="SFI26918.1"/>
    <property type="molecule type" value="Genomic_DNA"/>
</dbReference>
<comment type="subunit">
    <text evidence="1">Homodimer.</text>
</comment>
<gene>
    <name evidence="4" type="ORF">SAMN05421753_107128</name>
</gene>
<keyword evidence="2" id="KW-0732">Signal</keyword>
<dbReference type="Pfam" id="PF07876">
    <property type="entry name" value="Dabb"/>
    <property type="match status" value="1"/>
</dbReference>
<evidence type="ECO:0000256" key="1">
    <source>
        <dbReference type="ARBA" id="ARBA00011738"/>
    </source>
</evidence>
<feature type="domain" description="Stress-response A/B barrel" evidence="3">
    <location>
        <begin position="34"/>
        <end position="128"/>
    </location>
</feature>
<dbReference type="RefSeq" id="WP_092049959.1">
    <property type="nucleotide sequence ID" value="NZ_FOQD01000007.1"/>
</dbReference>
<name>A0A1I3GTS6_9PLAN</name>
<feature type="chain" id="PRO_5011487273" evidence="2">
    <location>
        <begin position="27"/>
        <end position="132"/>
    </location>
</feature>
<feature type="signal peptide" evidence="2">
    <location>
        <begin position="1"/>
        <end position="26"/>
    </location>
</feature>
<protein>
    <submittedName>
        <fullName evidence="4">Quinol monooxygenase YgiN</fullName>
    </submittedName>
</protein>
<dbReference type="STRING" id="1576369.SAMN05421753_107128"/>
<proteinExistence type="predicted"/>
<accession>A0A1I3GTS6</accession>
<keyword evidence="5" id="KW-1185">Reference proteome</keyword>